<dbReference type="InterPro" id="IPR036390">
    <property type="entry name" value="WH_DNA-bd_sf"/>
</dbReference>
<accession>A0ABQ0UTD8</accession>
<dbReference type="Gene3D" id="1.10.10.10">
    <property type="entry name" value="Winged helix-like DNA-binding domain superfamily/Winged helix DNA-binding domain"/>
    <property type="match status" value="1"/>
</dbReference>
<feature type="region of interest" description="Disordered" evidence="1">
    <location>
        <begin position="163"/>
        <end position="182"/>
    </location>
</feature>
<organism evidence="2 3">
    <name type="scientific">Frigoribacterium faeni</name>
    <dbReference type="NCBI Taxonomy" id="145483"/>
    <lineage>
        <taxon>Bacteria</taxon>
        <taxon>Bacillati</taxon>
        <taxon>Actinomycetota</taxon>
        <taxon>Actinomycetes</taxon>
        <taxon>Micrococcales</taxon>
        <taxon>Microbacteriaceae</taxon>
        <taxon>Frigoribacterium</taxon>
    </lineage>
</organism>
<dbReference type="Pfam" id="PF11625">
    <property type="entry name" value="DUF3253"/>
    <property type="match status" value="1"/>
</dbReference>
<proteinExistence type="predicted"/>
<dbReference type="InterPro" id="IPR036388">
    <property type="entry name" value="WH-like_DNA-bd_sf"/>
</dbReference>
<evidence type="ECO:0008006" key="4">
    <source>
        <dbReference type="Google" id="ProtNLM"/>
    </source>
</evidence>
<gene>
    <name evidence="2" type="ORF">FFA01_30500</name>
</gene>
<reference evidence="2 3" key="1">
    <citation type="submission" date="2019-07" db="EMBL/GenBank/DDBJ databases">
        <title>Whole genome shotgun sequence of Frigoribacterium faeni NBRC 103066.</title>
        <authorList>
            <person name="Hosoyama A."/>
            <person name="Uohara A."/>
            <person name="Ohji S."/>
            <person name="Ichikawa N."/>
        </authorList>
    </citation>
    <scope>NUCLEOTIDE SEQUENCE [LARGE SCALE GENOMIC DNA]</scope>
    <source>
        <strain evidence="2 3">NBRC 103066</strain>
    </source>
</reference>
<dbReference type="InterPro" id="IPR021660">
    <property type="entry name" value="DUF3253"/>
</dbReference>
<feature type="region of interest" description="Disordered" evidence="1">
    <location>
        <begin position="42"/>
        <end position="61"/>
    </location>
</feature>
<dbReference type="PANTHER" id="PTHR37463:SF1">
    <property type="entry name" value="DUF2256 DOMAIN-CONTAINING PROTEIN"/>
    <property type="match status" value="1"/>
</dbReference>
<evidence type="ECO:0000313" key="3">
    <source>
        <dbReference type="Proteomes" id="UP000321154"/>
    </source>
</evidence>
<dbReference type="Proteomes" id="UP000321154">
    <property type="component" value="Unassembled WGS sequence"/>
</dbReference>
<evidence type="ECO:0000256" key="1">
    <source>
        <dbReference type="SAM" id="MobiDB-lite"/>
    </source>
</evidence>
<dbReference type="PANTHER" id="PTHR37463">
    <property type="entry name" value="GSL3115 PROTEIN"/>
    <property type="match status" value="1"/>
</dbReference>
<comment type="caution">
    <text evidence="2">The sequence shown here is derived from an EMBL/GenBank/DDBJ whole genome shotgun (WGS) entry which is preliminary data.</text>
</comment>
<sequence>MLRAGAVGVTAPGFVHRTVSRRGALYGTRCGARKEARCAIPGTRTAPPALTGDMSPATPESKTCRSCGRRIEWRKKWASNWDDIAYCSDSCRKHKVTAHDRELEQRIRDLLAQRAASSSICPSDVARSLHPDDEDAWRDLMEPVRRAARRMVAAGEVDITQGGSVVDPSTAKGPIRIRRHRS</sequence>
<dbReference type="Pfam" id="PF10013">
    <property type="entry name" value="DUF2256"/>
    <property type="match status" value="1"/>
</dbReference>
<dbReference type="EMBL" id="BJUV01000056">
    <property type="protein sequence ID" value="GEK84741.1"/>
    <property type="molecule type" value="Genomic_DNA"/>
</dbReference>
<keyword evidence="3" id="KW-1185">Reference proteome</keyword>
<dbReference type="InterPro" id="IPR017136">
    <property type="entry name" value="UCP037205"/>
</dbReference>
<name>A0ABQ0UTD8_9MICO</name>
<evidence type="ECO:0000313" key="2">
    <source>
        <dbReference type="EMBL" id="GEK84741.1"/>
    </source>
</evidence>
<dbReference type="SUPFAM" id="SSF46785">
    <property type="entry name" value="Winged helix' DNA-binding domain"/>
    <property type="match status" value="1"/>
</dbReference>
<protein>
    <recommendedName>
        <fullName evidence="4">DUF2256 and DUF3253 domain-containing protein</fullName>
    </recommendedName>
</protein>